<dbReference type="InterPro" id="IPR015655">
    <property type="entry name" value="PP2C"/>
</dbReference>
<evidence type="ECO:0000313" key="3">
    <source>
        <dbReference type="Proteomes" id="UP000235116"/>
    </source>
</evidence>
<gene>
    <name evidence="2" type="ORF">Kalk_16530</name>
</gene>
<dbReference type="EMBL" id="CP022684">
    <property type="protein sequence ID" value="AUM13933.1"/>
    <property type="molecule type" value="Genomic_DNA"/>
</dbReference>
<feature type="domain" description="PPM-type phosphatase" evidence="1">
    <location>
        <begin position="7"/>
        <end position="239"/>
    </location>
</feature>
<dbReference type="SUPFAM" id="SSF81606">
    <property type="entry name" value="PP2C-like"/>
    <property type="match status" value="1"/>
</dbReference>
<reference evidence="3" key="1">
    <citation type="submission" date="2017-08" db="EMBL/GenBank/DDBJ databases">
        <title>Direct submision.</title>
        <authorList>
            <person name="Kim S.-J."/>
            <person name="Rhee S.-K."/>
        </authorList>
    </citation>
    <scope>NUCLEOTIDE SEQUENCE [LARGE SCALE GENOMIC DNA]</scope>
    <source>
        <strain evidence="3">GI5</strain>
    </source>
</reference>
<protein>
    <submittedName>
        <fullName evidence="2">Protein phosphatase</fullName>
    </submittedName>
</protein>
<dbReference type="RefSeq" id="WP_101895308.1">
    <property type="nucleotide sequence ID" value="NZ_CP022684.1"/>
</dbReference>
<name>A0A2K9LNT7_9GAMM</name>
<proteinExistence type="predicted"/>
<dbReference type="Gene3D" id="3.60.40.10">
    <property type="entry name" value="PPM-type phosphatase domain"/>
    <property type="match status" value="1"/>
</dbReference>
<dbReference type="CDD" id="cd00143">
    <property type="entry name" value="PP2Cc"/>
    <property type="match status" value="1"/>
</dbReference>
<evidence type="ECO:0000259" key="1">
    <source>
        <dbReference type="PROSITE" id="PS51746"/>
    </source>
</evidence>
<dbReference type="KEGG" id="kak:Kalk_16530"/>
<dbReference type="PANTHER" id="PTHR13832:SF827">
    <property type="entry name" value="PROTEIN PHOSPHATASE 1L"/>
    <property type="match status" value="1"/>
</dbReference>
<sequence>MVQTHWLSSAATHCGAVRNMNEDAFLNRNNDGLWVVADGMGGHEAGEVASQMITASIGRVDVAQPLSEVVDAIEDTLLEVHHKIRTYSRTHCEGRTMGSTVVSFFMRESVGVCLWAGDSRLYRYRDQALQQVSDDHSQVNEMLARGMITPQEAINHPASNVITRAVGASETLYIDVTLVELKPNDVYLLCSDGLYGALEEAEIASLLASGDVEAATQALIERSLQAGARDNVTVIAVKVQ</sequence>
<dbReference type="PROSITE" id="PS51746">
    <property type="entry name" value="PPM_2"/>
    <property type="match status" value="1"/>
</dbReference>
<dbReference type="Pfam" id="PF13672">
    <property type="entry name" value="PP2C_2"/>
    <property type="match status" value="1"/>
</dbReference>
<dbReference type="InterPro" id="IPR036457">
    <property type="entry name" value="PPM-type-like_dom_sf"/>
</dbReference>
<dbReference type="OrthoDB" id="9801841at2"/>
<evidence type="ECO:0000313" key="2">
    <source>
        <dbReference type="EMBL" id="AUM13933.1"/>
    </source>
</evidence>
<keyword evidence="3" id="KW-1185">Reference proteome</keyword>
<dbReference type="InterPro" id="IPR001932">
    <property type="entry name" value="PPM-type_phosphatase-like_dom"/>
</dbReference>
<dbReference type="SMART" id="SM00331">
    <property type="entry name" value="PP2C_SIG"/>
    <property type="match status" value="1"/>
</dbReference>
<dbReference type="Proteomes" id="UP000235116">
    <property type="component" value="Chromosome"/>
</dbReference>
<organism evidence="2 3">
    <name type="scientific">Ketobacter alkanivorans</name>
    <dbReference type="NCBI Taxonomy" id="1917421"/>
    <lineage>
        <taxon>Bacteria</taxon>
        <taxon>Pseudomonadati</taxon>
        <taxon>Pseudomonadota</taxon>
        <taxon>Gammaproteobacteria</taxon>
        <taxon>Pseudomonadales</taxon>
        <taxon>Ketobacteraceae</taxon>
        <taxon>Ketobacter</taxon>
    </lineage>
</organism>
<dbReference type="PANTHER" id="PTHR13832">
    <property type="entry name" value="PROTEIN PHOSPHATASE 2C"/>
    <property type="match status" value="1"/>
</dbReference>
<dbReference type="GO" id="GO:0004722">
    <property type="term" value="F:protein serine/threonine phosphatase activity"/>
    <property type="evidence" value="ECO:0007669"/>
    <property type="project" value="InterPro"/>
</dbReference>
<dbReference type="SMART" id="SM00332">
    <property type="entry name" value="PP2Cc"/>
    <property type="match status" value="1"/>
</dbReference>
<dbReference type="AlphaFoldDB" id="A0A2K9LNT7"/>
<accession>A0A2K9LNT7</accession>